<dbReference type="SUPFAM" id="SSF158544">
    <property type="entry name" value="GspK insert domain-like"/>
    <property type="match status" value="1"/>
</dbReference>
<dbReference type="Gene3D" id="3.30.1300.30">
    <property type="entry name" value="GSPII I/J protein-like"/>
    <property type="match status" value="1"/>
</dbReference>
<dbReference type="Pfam" id="PF21687">
    <property type="entry name" value="T2SSK_1st"/>
    <property type="match status" value="1"/>
</dbReference>
<dbReference type="PIRSF" id="PIRSF002786">
    <property type="entry name" value="XcpX"/>
    <property type="match status" value="1"/>
</dbReference>
<sequence>MKQQSGSALLLSLMVLALVSGIATSLLMSVQNEQSVIARIQMNSDVRQQLLGGEAWAQDWLIKEGLVQDISSGNSFAVIPTSSLVVHQVFETEAGSLDISLFDLQACININRLANTNSVEITKQRLTKLSEYIGIDKGWISVAQDWLDNDQNLASGQGREDAFYLSKEEPYRTSRSLILSGTEWSLLDIPQASIALLAPYICVLPESMGVNINRAPDMLVKSYLPTINTEQLTALNDIRAVGGFDALDDFIEDDAFKSLKLEEQDWSINTRFISVFSKLTTEDGEYWLHSQLSRDKDNKVKAFYRSFAPLDFYSKVKMNIESGM</sequence>
<dbReference type="NCBIfam" id="NF037980">
    <property type="entry name" value="T2SS_GspK"/>
    <property type="match status" value="1"/>
</dbReference>
<evidence type="ECO:0000256" key="1">
    <source>
        <dbReference type="ARBA" id="ARBA00004533"/>
    </source>
</evidence>
<keyword evidence="6" id="KW-0812">Transmembrane</keyword>
<name>A0A934JMQ6_9GAMM</name>
<evidence type="ECO:0000256" key="6">
    <source>
        <dbReference type="ARBA" id="ARBA00022692"/>
    </source>
</evidence>
<evidence type="ECO:0000256" key="9">
    <source>
        <dbReference type="ARBA" id="ARBA00023136"/>
    </source>
</evidence>
<evidence type="ECO:0000259" key="11">
    <source>
        <dbReference type="Pfam" id="PF21687"/>
    </source>
</evidence>
<dbReference type="GO" id="GO:0005886">
    <property type="term" value="C:plasma membrane"/>
    <property type="evidence" value="ECO:0007669"/>
    <property type="project" value="UniProtKB-SubCell"/>
</dbReference>
<organism evidence="12 13">
    <name type="scientific">Marinomonas transparens</name>
    <dbReference type="NCBI Taxonomy" id="2795388"/>
    <lineage>
        <taxon>Bacteria</taxon>
        <taxon>Pseudomonadati</taxon>
        <taxon>Pseudomonadota</taxon>
        <taxon>Gammaproteobacteria</taxon>
        <taxon>Oceanospirillales</taxon>
        <taxon>Oceanospirillaceae</taxon>
        <taxon>Marinomonas</taxon>
    </lineage>
</organism>
<dbReference type="EMBL" id="JAEMNX010000020">
    <property type="protein sequence ID" value="MBJ7539055.1"/>
    <property type="molecule type" value="Genomic_DNA"/>
</dbReference>
<comment type="similarity">
    <text evidence="2 10">Belongs to the GSP K family.</text>
</comment>
<evidence type="ECO:0000256" key="8">
    <source>
        <dbReference type="ARBA" id="ARBA00022989"/>
    </source>
</evidence>
<keyword evidence="8" id="KW-1133">Transmembrane helix</keyword>
<dbReference type="InterPro" id="IPR005628">
    <property type="entry name" value="GspK"/>
</dbReference>
<feature type="domain" description="T2SS protein K first SAM-like" evidence="11">
    <location>
        <begin position="106"/>
        <end position="206"/>
    </location>
</feature>
<dbReference type="InterPro" id="IPR049031">
    <property type="entry name" value="T2SSK_SAM-like_1st"/>
</dbReference>
<keyword evidence="3 10" id="KW-0813">Transport</keyword>
<dbReference type="InterPro" id="IPR038072">
    <property type="entry name" value="GspK_central_sf"/>
</dbReference>
<evidence type="ECO:0000313" key="13">
    <source>
        <dbReference type="Proteomes" id="UP000628710"/>
    </source>
</evidence>
<evidence type="ECO:0000256" key="10">
    <source>
        <dbReference type="PIRNR" id="PIRNR002786"/>
    </source>
</evidence>
<evidence type="ECO:0000256" key="3">
    <source>
        <dbReference type="ARBA" id="ARBA00022448"/>
    </source>
</evidence>
<evidence type="ECO:0000313" key="12">
    <source>
        <dbReference type="EMBL" id="MBJ7539055.1"/>
    </source>
</evidence>
<evidence type="ECO:0000256" key="7">
    <source>
        <dbReference type="ARBA" id="ARBA00022927"/>
    </source>
</evidence>
<keyword evidence="9 10" id="KW-0472">Membrane</keyword>
<dbReference type="PANTHER" id="PTHR38831:SF1">
    <property type="entry name" value="TYPE II SECRETION SYSTEM PROTEIN K-RELATED"/>
    <property type="match status" value="1"/>
</dbReference>
<dbReference type="PANTHER" id="PTHR38831">
    <property type="entry name" value="TYPE II SECRETION SYSTEM PROTEIN K"/>
    <property type="match status" value="1"/>
</dbReference>
<keyword evidence="5 10" id="KW-0997">Cell inner membrane</keyword>
<dbReference type="Proteomes" id="UP000628710">
    <property type="component" value="Unassembled WGS sequence"/>
</dbReference>
<keyword evidence="7" id="KW-0653">Protein transport</keyword>
<evidence type="ECO:0000256" key="2">
    <source>
        <dbReference type="ARBA" id="ARBA00007246"/>
    </source>
</evidence>
<comment type="caution">
    <text evidence="12">The sequence shown here is derived from an EMBL/GenBank/DDBJ whole genome shotgun (WGS) entry which is preliminary data.</text>
</comment>
<reference evidence="12" key="1">
    <citation type="submission" date="2020-12" db="EMBL/GenBank/DDBJ databases">
        <title>Marinomonas arctica sp. nov., a psychrotolerant bacterium isolated from the Arctic.</title>
        <authorList>
            <person name="Zhang Y."/>
        </authorList>
    </citation>
    <scope>NUCLEOTIDE SEQUENCE</scope>
    <source>
        <strain evidence="12">C1424</strain>
    </source>
</reference>
<keyword evidence="13" id="KW-1185">Reference proteome</keyword>
<evidence type="ECO:0000256" key="4">
    <source>
        <dbReference type="ARBA" id="ARBA00022475"/>
    </source>
</evidence>
<gene>
    <name evidence="12" type="primary">gspK</name>
    <name evidence="12" type="ORF">I8J31_15355</name>
</gene>
<dbReference type="Gene3D" id="1.10.40.60">
    <property type="entry name" value="EpsJ-like"/>
    <property type="match status" value="2"/>
</dbReference>
<accession>A0A934JMQ6</accession>
<comment type="subcellular location">
    <subcellularLocation>
        <location evidence="1 10">Cell inner membrane</location>
    </subcellularLocation>
</comment>
<dbReference type="AlphaFoldDB" id="A0A934JMQ6"/>
<protein>
    <recommendedName>
        <fullName evidence="10">Type II secretion system protein K</fullName>
    </recommendedName>
</protein>
<dbReference type="GO" id="GO:0009306">
    <property type="term" value="P:protein secretion"/>
    <property type="evidence" value="ECO:0007669"/>
    <property type="project" value="InterPro"/>
</dbReference>
<keyword evidence="4 10" id="KW-1003">Cell membrane</keyword>
<evidence type="ECO:0000256" key="5">
    <source>
        <dbReference type="ARBA" id="ARBA00022519"/>
    </source>
</evidence>
<dbReference type="RefSeq" id="WP_199469460.1">
    <property type="nucleotide sequence ID" value="NZ_JAEMNX010000020.1"/>
</dbReference>
<proteinExistence type="inferred from homology"/>